<evidence type="ECO:0000313" key="2">
    <source>
        <dbReference type="Proteomes" id="UP000774617"/>
    </source>
</evidence>
<accession>A0ABQ8GJY4</accession>
<evidence type="ECO:0000313" key="1">
    <source>
        <dbReference type="EMBL" id="KAH7058719.1"/>
    </source>
</evidence>
<dbReference type="EMBL" id="JAGTJR010000006">
    <property type="protein sequence ID" value="KAH7058719.1"/>
    <property type="molecule type" value="Genomic_DNA"/>
</dbReference>
<reference evidence="1 2" key="1">
    <citation type="journal article" date="2021" name="Nat. Commun.">
        <title>Genetic determinants of endophytism in the Arabidopsis root mycobiome.</title>
        <authorList>
            <person name="Mesny F."/>
            <person name="Miyauchi S."/>
            <person name="Thiergart T."/>
            <person name="Pickel B."/>
            <person name="Atanasova L."/>
            <person name="Karlsson M."/>
            <person name="Huettel B."/>
            <person name="Barry K.W."/>
            <person name="Haridas S."/>
            <person name="Chen C."/>
            <person name="Bauer D."/>
            <person name="Andreopoulos W."/>
            <person name="Pangilinan J."/>
            <person name="LaButti K."/>
            <person name="Riley R."/>
            <person name="Lipzen A."/>
            <person name="Clum A."/>
            <person name="Drula E."/>
            <person name="Henrissat B."/>
            <person name="Kohler A."/>
            <person name="Grigoriev I.V."/>
            <person name="Martin F.M."/>
            <person name="Hacquard S."/>
        </authorList>
    </citation>
    <scope>NUCLEOTIDE SEQUENCE [LARGE SCALE GENOMIC DNA]</scope>
    <source>
        <strain evidence="1 2">MPI-SDFR-AT-0080</strain>
    </source>
</reference>
<name>A0ABQ8GJY4_9PEZI</name>
<organism evidence="1 2">
    <name type="scientific">Macrophomina phaseolina</name>
    <dbReference type="NCBI Taxonomy" id="35725"/>
    <lineage>
        <taxon>Eukaryota</taxon>
        <taxon>Fungi</taxon>
        <taxon>Dikarya</taxon>
        <taxon>Ascomycota</taxon>
        <taxon>Pezizomycotina</taxon>
        <taxon>Dothideomycetes</taxon>
        <taxon>Dothideomycetes incertae sedis</taxon>
        <taxon>Botryosphaeriales</taxon>
        <taxon>Botryosphaeriaceae</taxon>
        <taxon>Macrophomina</taxon>
    </lineage>
</organism>
<proteinExistence type="predicted"/>
<dbReference type="Proteomes" id="UP000774617">
    <property type="component" value="Unassembled WGS sequence"/>
</dbReference>
<gene>
    <name evidence="1" type="ORF">B0J12DRAFT_371110</name>
</gene>
<sequence length="109" mass="12322">MSFCFGPGDFLNVSKLCRTLYQDVNKVSREPPEELHNIRDNIGALFDTINRLNDDMNNPQSILKRSAQENPAQLAIGIMKDTNITLLRLRKISVKYDILQAQSSGASRK</sequence>
<protein>
    <recommendedName>
        <fullName evidence="3">Biogenesis of lysosome-related organelles complex 1 subunit 7</fullName>
    </recommendedName>
</protein>
<evidence type="ECO:0008006" key="3">
    <source>
        <dbReference type="Google" id="ProtNLM"/>
    </source>
</evidence>
<comment type="caution">
    <text evidence="1">The sequence shown here is derived from an EMBL/GenBank/DDBJ whole genome shotgun (WGS) entry which is preliminary data.</text>
</comment>
<keyword evidence="2" id="KW-1185">Reference proteome</keyword>